<feature type="region of interest" description="Disordered" evidence="1">
    <location>
        <begin position="91"/>
        <end position="131"/>
    </location>
</feature>
<protein>
    <submittedName>
        <fullName evidence="2">Uncharacterized protein</fullName>
    </submittedName>
</protein>
<proteinExistence type="predicted"/>
<evidence type="ECO:0000313" key="3">
    <source>
        <dbReference type="Proteomes" id="UP000824070"/>
    </source>
</evidence>
<reference evidence="2" key="1">
    <citation type="submission" date="2020-10" db="EMBL/GenBank/DDBJ databases">
        <authorList>
            <person name="Gilroy R."/>
        </authorList>
    </citation>
    <scope>NUCLEOTIDE SEQUENCE</scope>
    <source>
        <strain evidence="2">ChiGjej1B1-22543</strain>
    </source>
</reference>
<comment type="caution">
    <text evidence="2">The sequence shown here is derived from an EMBL/GenBank/DDBJ whole genome shotgun (WGS) entry which is preliminary data.</text>
</comment>
<feature type="compositionally biased region" description="Basic and acidic residues" evidence="1">
    <location>
        <begin position="92"/>
        <end position="108"/>
    </location>
</feature>
<evidence type="ECO:0000313" key="2">
    <source>
        <dbReference type="EMBL" id="HIU45355.1"/>
    </source>
</evidence>
<evidence type="ECO:0000256" key="1">
    <source>
        <dbReference type="SAM" id="MobiDB-lite"/>
    </source>
</evidence>
<feature type="compositionally biased region" description="Polar residues" evidence="1">
    <location>
        <begin position="113"/>
        <end position="123"/>
    </location>
</feature>
<dbReference type="EMBL" id="DVMV01000024">
    <property type="protein sequence ID" value="HIU45355.1"/>
    <property type="molecule type" value="Genomic_DNA"/>
</dbReference>
<accession>A0A9D1LNW0</accession>
<sequence length="243" mass="25576">MNLRIPVALLAIPLCSCSIVFNGISKGGSTVDEQQWTAAFSAEGLDNVTIFQTKTVAMTIRGEADEKTMSATGDSRAKYVSGEADITTKQNTDGKLKQTESKIRKDDNGGYVATTTSDGQTTEAPHAGPANPSLSFSAFASGYASYENVGGIYQNELDSSEALEVIVGMDLGLEVSGDGDGGLSGIAQLTFDQSHRLSRIFVSIIGPFVSVENGDGEPEPVITIDRFVVSCSFSEYGTTELSA</sequence>
<gene>
    <name evidence="2" type="ORF">IAC52_03545</name>
</gene>
<organism evidence="2 3">
    <name type="scientific">Candidatus Alloenteromonas pullicola</name>
    <dbReference type="NCBI Taxonomy" id="2840784"/>
    <lineage>
        <taxon>Bacteria</taxon>
        <taxon>Bacillati</taxon>
        <taxon>Bacillota</taxon>
        <taxon>Bacillota incertae sedis</taxon>
        <taxon>Candidatus Alloenteromonas</taxon>
    </lineage>
</organism>
<reference evidence="2" key="2">
    <citation type="journal article" date="2021" name="PeerJ">
        <title>Extensive microbial diversity within the chicken gut microbiome revealed by metagenomics and culture.</title>
        <authorList>
            <person name="Gilroy R."/>
            <person name="Ravi A."/>
            <person name="Getino M."/>
            <person name="Pursley I."/>
            <person name="Horton D.L."/>
            <person name="Alikhan N.F."/>
            <person name="Baker D."/>
            <person name="Gharbi K."/>
            <person name="Hall N."/>
            <person name="Watson M."/>
            <person name="Adriaenssens E.M."/>
            <person name="Foster-Nyarko E."/>
            <person name="Jarju S."/>
            <person name="Secka A."/>
            <person name="Antonio M."/>
            <person name="Oren A."/>
            <person name="Chaudhuri R.R."/>
            <person name="La Ragione R."/>
            <person name="Hildebrand F."/>
            <person name="Pallen M.J."/>
        </authorList>
    </citation>
    <scope>NUCLEOTIDE SEQUENCE</scope>
    <source>
        <strain evidence="2">ChiGjej1B1-22543</strain>
    </source>
</reference>
<dbReference type="AlphaFoldDB" id="A0A9D1LNW0"/>
<name>A0A9D1LNW0_9FIRM</name>
<dbReference type="Proteomes" id="UP000824070">
    <property type="component" value="Unassembled WGS sequence"/>
</dbReference>